<dbReference type="Gramene" id="A09p80970.2_BraZ1">
    <property type="protein sequence ID" value="A09p80970.2_BraZ1.CDS.1"/>
    <property type="gene ID" value="A09g80970.2_BraZ1"/>
</dbReference>
<gene>
    <name evidence="3" type="ORF">BRAPAZ1V2_A05P44740.2</name>
    <name evidence="2" type="ORF">BRAPAZ1V2_A09P80970.2</name>
</gene>
<dbReference type="EMBL" id="LS974621">
    <property type="protein sequence ID" value="CAG7877953.1"/>
    <property type="molecule type" value="Genomic_DNA"/>
</dbReference>
<reference evidence="2 4" key="1">
    <citation type="submission" date="2021-07" db="EMBL/GenBank/DDBJ databases">
        <authorList>
            <consortium name="Genoscope - CEA"/>
            <person name="William W."/>
        </authorList>
    </citation>
    <scope>NUCLEOTIDE SEQUENCE [LARGE SCALE GENOMIC DNA]</scope>
</reference>
<evidence type="ECO:0000313" key="2">
    <source>
        <dbReference type="EMBL" id="CAG7867630.1"/>
    </source>
</evidence>
<dbReference type="Proteomes" id="UP000694005">
    <property type="component" value="Chromosome A05"/>
</dbReference>
<proteinExistence type="predicted"/>
<name>A0A8D9G373_BRACM</name>
<sequence length="95" mass="11184">MRGRSTNTNCCRCWFAVTDDLEKQGHTPPSEREGREASQPKDRYEKKLRWELRRNSSTVFLFTLPPWICKIYPHLVQQLDPEAICLAGYMSPLRK</sequence>
<feature type="region of interest" description="Disordered" evidence="1">
    <location>
        <begin position="22"/>
        <end position="42"/>
    </location>
</feature>
<evidence type="ECO:0000256" key="1">
    <source>
        <dbReference type="SAM" id="MobiDB-lite"/>
    </source>
</evidence>
<dbReference type="Gramene" id="A05p44740.2_BraZ1">
    <property type="protein sequence ID" value="A05p44740.2_BraZ1.CDS.1"/>
    <property type="gene ID" value="A05g44740.2_BraZ1"/>
</dbReference>
<dbReference type="Proteomes" id="UP000694005">
    <property type="component" value="Chromosome A09"/>
</dbReference>
<evidence type="ECO:0000313" key="3">
    <source>
        <dbReference type="EMBL" id="CAG7877953.1"/>
    </source>
</evidence>
<dbReference type="AlphaFoldDB" id="A0A8D9G373"/>
<organism evidence="2 4">
    <name type="scientific">Brassica campestris</name>
    <name type="common">Field mustard</name>
    <dbReference type="NCBI Taxonomy" id="3711"/>
    <lineage>
        <taxon>Eukaryota</taxon>
        <taxon>Viridiplantae</taxon>
        <taxon>Streptophyta</taxon>
        <taxon>Embryophyta</taxon>
        <taxon>Tracheophyta</taxon>
        <taxon>Spermatophyta</taxon>
        <taxon>Magnoliopsida</taxon>
        <taxon>eudicotyledons</taxon>
        <taxon>Gunneridae</taxon>
        <taxon>Pentapetalae</taxon>
        <taxon>rosids</taxon>
        <taxon>malvids</taxon>
        <taxon>Brassicales</taxon>
        <taxon>Brassicaceae</taxon>
        <taxon>Brassiceae</taxon>
        <taxon>Brassica</taxon>
    </lineage>
</organism>
<accession>A0A8D9G373</accession>
<dbReference type="EMBL" id="LS974625">
    <property type="protein sequence ID" value="CAG7867630.1"/>
    <property type="molecule type" value="Genomic_DNA"/>
</dbReference>
<evidence type="ECO:0000313" key="4">
    <source>
        <dbReference type="Proteomes" id="UP000694005"/>
    </source>
</evidence>
<protein>
    <submittedName>
        <fullName evidence="2 3">Uncharacterized protein</fullName>
    </submittedName>
</protein>